<accession>A0ABR5SJR6</accession>
<dbReference type="InterPro" id="IPR009003">
    <property type="entry name" value="Peptidase_S1_PA"/>
</dbReference>
<organism evidence="1 2">
    <name type="scientific">Candidatus Magnetominusculus xianensis</name>
    <dbReference type="NCBI Taxonomy" id="1748249"/>
    <lineage>
        <taxon>Bacteria</taxon>
        <taxon>Pseudomonadati</taxon>
        <taxon>Nitrospirota</taxon>
        <taxon>Nitrospiria</taxon>
        <taxon>Nitrospirales</taxon>
        <taxon>Nitrospiraceae</taxon>
        <taxon>Candidatus Magnetominusculus</taxon>
    </lineage>
</organism>
<sequence length="346" mass="37548">MSLNKNDFKINSYHAALLKAKEQVEQQFIFSVLEQAMSAESGTDSLGFENIVGVGIGRKMINGQYTEQDCIKVYVAEKAALEQVDIKARIPKDINWIPTDIVATGEIHALSHKGRYRAVPGGVSVGHFLITVGTVGCMVKDSNNQLYLSNNNHILADCNRAKIGDSIVQPGVCDGGKVPADVIGKLSHFVPIKFYDPETLPENLPENYADCAIVKISPEIVRNKNKCFGELSDSITPCSKELLVKKCGRITQLTHGIITDCNALVKINYGTSGMALFKDQIVIQSTKEQLPFSDRGDSGSLIVTEQGNNPVALLFAGSRTHTVAASISTVLGELSNLTKQELEIVI</sequence>
<dbReference type="EMBL" id="LNQR01000021">
    <property type="protein sequence ID" value="KWT92721.1"/>
    <property type="molecule type" value="Genomic_DNA"/>
</dbReference>
<name>A0ABR5SJR6_9BACT</name>
<proteinExistence type="predicted"/>
<gene>
    <name evidence="1" type="ORF">ASN18_0552</name>
</gene>
<evidence type="ECO:0000313" key="1">
    <source>
        <dbReference type="EMBL" id="KWT92721.1"/>
    </source>
</evidence>
<dbReference type="Proteomes" id="UP000060487">
    <property type="component" value="Unassembled WGS sequence"/>
</dbReference>
<comment type="caution">
    <text evidence="1">The sequence shown here is derived from an EMBL/GenBank/DDBJ whole genome shotgun (WGS) entry which is preliminary data.</text>
</comment>
<keyword evidence="2" id="KW-1185">Reference proteome</keyword>
<dbReference type="SUPFAM" id="SSF50494">
    <property type="entry name" value="Trypsin-like serine proteases"/>
    <property type="match status" value="1"/>
</dbReference>
<protein>
    <recommendedName>
        <fullName evidence="3">Peptidase S1 domain-containing protein</fullName>
    </recommendedName>
</protein>
<reference evidence="1 2" key="1">
    <citation type="submission" date="2015-11" db="EMBL/GenBank/DDBJ databases">
        <authorList>
            <person name="Lin W."/>
        </authorList>
    </citation>
    <scope>NUCLEOTIDE SEQUENCE [LARGE SCALE GENOMIC DNA]</scope>
    <source>
        <strain evidence="1 2">HCH-1</strain>
    </source>
</reference>
<evidence type="ECO:0000313" key="2">
    <source>
        <dbReference type="Proteomes" id="UP000060487"/>
    </source>
</evidence>
<evidence type="ECO:0008006" key="3">
    <source>
        <dbReference type="Google" id="ProtNLM"/>
    </source>
</evidence>
<dbReference type="RefSeq" id="WP_085051080.1">
    <property type="nucleotide sequence ID" value="NZ_LNQR01000021.1"/>
</dbReference>